<dbReference type="Pfam" id="PF07291">
    <property type="entry name" value="MauE"/>
    <property type="match status" value="1"/>
</dbReference>
<dbReference type="OrthoDB" id="3430313at2"/>
<protein>
    <submittedName>
        <fullName evidence="7">Methylamine utilization protein MauE</fullName>
    </submittedName>
</protein>
<feature type="transmembrane region" description="Helical" evidence="5">
    <location>
        <begin position="114"/>
        <end position="135"/>
    </location>
</feature>
<accession>A0A318L0L9</accession>
<proteinExistence type="predicted"/>
<keyword evidence="2 5" id="KW-0812">Transmembrane</keyword>
<evidence type="ECO:0000256" key="2">
    <source>
        <dbReference type="ARBA" id="ARBA00022692"/>
    </source>
</evidence>
<evidence type="ECO:0000313" key="7">
    <source>
        <dbReference type="EMBL" id="PXX71664.1"/>
    </source>
</evidence>
<feature type="transmembrane region" description="Helical" evidence="5">
    <location>
        <begin position="75"/>
        <end position="94"/>
    </location>
</feature>
<evidence type="ECO:0000256" key="5">
    <source>
        <dbReference type="SAM" id="Phobius"/>
    </source>
</evidence>
<dbReference type="Proteomes" id="UP000247569">
    <property type="component" value="Unassembled WGS sequence"/>
</dbReference>
<sequence>MSYAVLSCRYLLAGVFLVALVGKLRSRTAYSEFAAATGALLGVGDPTARYAALTTLTAEALIVCALIAEPTARIGLVLAALLLGCFTVALGRALRRGSTTPCRCFGASTTPIRVHHAMRSASLGVLALAGLLADLTLETHSYAPAGVAVAAPAVAMGILLITRLDDVVDLLR</sequence>
<name>A0A318L0L9_9NOCA</name>
<evidence type="ECO:0000313" key="8">
    <source>
        <dbReference type="Proteomes" id="UP000247569"/>
    </source>
</evidence>
<feature type="domain" description="Methylamine utilisation protein MauE" evidence="6">
    <location>
        <begin position="1"/>
        <end position="132"/>
    </location>
</feature>
<keyword evidence="8" id="KW-1185">Reference proteome</keyword>
<dbReference type="InterPro" id="IPR009908">
    <property type="entry name" value="Methylamine_util_MauE"/>
</dbReference>
<keyword evidence="4 5" id="KW-0472">Membrane</keyword>
<evidence type="ECO:0000256" key="3">
    <source>
        <dbReference type="ARBA" id="ARBA00022989"/>
    </source>
</evidence>
<keyword evidence="3 5" id="KW-1133">Transmembrane helix</keyword>
<dbReference type="RefSeq" id="WP_051187955.1">
    <property type="nucleotide sequence ID" value="NZ_QJKF01000001.1"/>
</dbReference>
<comment type="caution">
    <text evidence="7">The sequence shown here is derived from an EMBL/GenBank/DDBJ whole genome shotgun (WGS) entry which is preliminary data.</text>
</comment>
<evidence type="ECO:0000259" key="6">
    <source>
        <dbReference type="Pfam" id="PF07291"/>
    </source>
</evidence>
<dbReference type="GO" id="GO:0030416">
    <property type="term" value="P:methylamine metabolic process"/>
    <property type="evidence" value="ECO:0007669"/>
    <property type="project" value="InterPro"/>
</dbReference>
<evidence type="ECO:0000256" key="1">
    <source>
        <dbReference type="ARBA" id="ARBA00004141"/>
    </source>
</evidence>
<reference evidence="7 8" key="1">
    <citation type="submission" date="2018-05" db="EMBL/GenBank/DDBJ databases">
        <title>Genomic Encyclopedia of Type Strains, Phase IV (KMG-IV): sequencing the most valuable type-strain genomes for metagenomic binning, comparative biology and taxonomic classification.</title>
        <authorList>
            <person name="Goeker M."/>
        </authorList>
    </citation>
    <scope>NUCLEOTIDE SEQUENCE [LARGE SCALE GENOMIC DNA]</scope>
    <source>
        <strain evidence="7 8">DSM 44704</strain>
    </source>
</reference>
<dbReference type="AlphaFoldDB" id="A0A318L0L9"/>
<gene>
    <name evidence="7" type="ORF">DFR70_1011098</name>
</gene>
<dbReference type="UniPathway" id="UPA00895"/>
<organism evidence="7 8">
    <name type="scientific">Nocardia tenerifensis</name>
    <dbReference type="NCBI Taxonomy" id="228006"/>
    <lineage>
        <taxon>Bacteria</taxon>
        <taxon>Bacillati</taxon>
        <taxon>Actinomycetota</taxon>
        <taxon>Actinomycetes</taxon>
        <taxon>Mycobacteriales</taxon>
        <taxon>Nocardiaceae</taxon>
        <taxon>Nocardia</taxon>
    </lineage>
</organism>
<dbReference type="EMBL" id="QJKF01000001">
    <property type="protein sequence ID" value="PXX71664.1"/>
    <property type="molecule type" value="Genomic_DNA"/>
</dbReference>
<comment type="subcellular location">
    <subcellularLocation>
        <location evidence="1">Membrane</location>
        <topology evidence="1">Multi-pass membrane protein</topology>
    </subcellularLocation>
</comment>
<evidence type="ECO:0000256" key="4">
    <source>
        <dbReference type="ARBA" id="ARBA00023136"/>
    </source>
</evidence>
<dbReference type="GO" id="GO:0016020">
    <property type="term" value="C:membrane"/>
    <property type="evidence" value="ECO:0007669"/>
    <property type="project" value="UniProtKB-SubCell"/>
</dbReference>
<feature type="transmembrane region" description="Helical" evidence="5">
    <location>
        <begin position="142"/>
        <end position="162"/>
    </location>
</feature>